<feature type="transmembrane region" description="Helical" evidence="1">
    <location>
        <begin position="111"/>
        <end position="128"/>
    </location>
</feature>
<feature type="transmembrane region" description="Helical" evidence="1">
    <location>
        <begin position="333"/>
        <end position="355"/>
    </location>
</feature>
<dbReference type="Proteomes" id="UP000649799">
    <property type="component" value="Unassembled WGS sequence"/>
</dbReference>
<dbReference type="EMBL" id="JAANYN010000020">
    <property type="protein sequence ID" value="NHE59916.1"/>
    <property type="molecule type" value="Genomic_DNA"/>
</dbReference>
<feature type="transmembrane region" description="Helical" evidence="1">
    <location>
        <begin position="169"/>
        <end position="188"/>
    </location>
</feature>
<sequence>MHQQLWRKTILTIVLFVLLLSGIGILIFDLGAFKTLPLSIATGLETITVPLGDFYTGTGFIRLNTQNFLLFERFVAGEVEQYPILTQWLGIITWFLLLVYVWLITLVRRNAFLLGAGLLVFMLTISGVNSLNIGGVGTNYGLVICLVFLLLPIALIHLFFENLSLGKRALVVFGSGLGCLVLLIFLANAPYPTLLFSENISLMAMSMAAGYLIYTGQSLISGIYLLLARMNRGVGIKIAWHFAVLGTAYLMLLGLMLLEITGSISGWPLPPFELLLLIVGLVGYFDVHHKINNHPQPFAFAWVGKLFYLTGLAMCLLLIFKGKVTLNTPMLDFLQHIFIYSQLGFGLLFFLYIWVNFSGILNSGTAVERIVYKPPFFPYFHMRLGGFLSLLIFLVYADGIVAIQFSTSSTQFSADYYLASKRPVEATVLYENAFERYRKNEKALFASAQLYLDQNQPTLAQNTLLRSFEENPQVPDIILLSELLEKRKRVNESIYYLEEGLTYYPSNPYLSNNLALIYHQMNRPDDALRVLANMKGEESTQGLNQLGVKIFHGKEVKENDFENAALKDKINLLAYANVIGEEAGFDLPVDSIRQGGNLVNQAMLRNQFTALKEDNVPAEYFEIIDTLLQKQAPSLNQEESIRESGLVLAYKSGRVNDLLRRLNGMAFRFNKNAGYYHAFAGWVLSREGDFKKAAIEWKQAALKGFSQFTSAHLPYLYFGGMQEEALFVSGTQGVDFPVWMRFDSERQLIQNDTVKFYQALASLPEMLGRELLPALEGLETSAHRAFLAREMLLKKGHWFSHERLDSLLELTLDQEVFKEEASFLTDYVNQIKGADSVKDNPDFSAAQNAYLTPLVLAGLATLSDDEERYALLQEASQFNRDPLLWIELVRYCRIIGLDQYASSNLALMAEWIGPEDLTELQLEYF</sequence>
<dbReference type="SUPFAM" id="SSF48452">
    <property type="entry name" value="TPR-like"/>
    <property type="match status" value="1"/>
</dbReference>
<protein>
    <submittedName>
        <fullName evidence="2">Tetratricopeptide repeat protein</fullName>
    </submittedName>
</protein>
<feature type="transmembrane region" description="Helical" evidence="1">
    <location>
        <begin position="238"/>
        <end position="257"/>
    </location>
</feature>
<keyword evidence="3" id="KW-1185">Reference proteome</keyword>
<reference evidence="2 3" key="1">
    <citation type="submission" date="2020-03" db="EMBL/GenBank/DDBJ databases">
        <title>Cyclobacterium plantarum sp. nov., a marine bacterium isolated from a coastal-marine wetland.</title>
        <authorList>
            <person name="Sanchez-Porro C."/>
            <person name="Ventosa A."/>
            <person name="Amoozegar M."/>
        </authorList>
    </citation>
    <scope>NUCLEOTIDE SEQUENCE [LARGE SCALE GENOMIC DNA]</scope>
    <source>
        <strain evidence="2 3">GBPx2</strain>
    </source>
</reference>
<proteinExistence type="predicted"/>
<accession>A0ABX0HDF4</accession>
<feature type="transmembrane region" description="Helical" evidence="1">
    <location>
        <begin position="299"/>
        <end position="321"/>
    </location>
</feature>
<evidence type="ECO:0000313" key="2">
    <source>
        <dbReference type="EMBL" id="NHE59916.1"/>
    </source>
</evidence>
<dbReference type="Pfam" id="PF14559">
    <property type="entry name" value="TPR_19"/>
    <property type="match status" value="1"/>
</dbReference>
<keyword evidence="1" id="KW-1133">Transmembrane helix</keyword>
<dbReference type="Gene3D" id="1.25.40.10">
    <property type="entry name" value="Tetratricopeptide repeat domain"/>
    <property type="match status" value="1"/>
</dbReference>
<dbReference type="InterPro" id="IPR011990">
    <property type="entry name" value="TPR-like_helical_dom_sf"/>
</dbReference>
<gene>
    <name evidence="2" type="ORF">G9Q97_24190</name>
</gene>
<feature type="transmembrane region" description="Helical" evidence="1">
    <location>
        <begin position="269"/>
        <end position="287"/>
    </location>
</feature>
<feature type="transmembrane region" description="Helical" evidence="1">
    <location>
        <begin position="9"/>
        <end position="28"/>
    </location>
</feature>
<dbReference type="RefSeq" id="WP_166151767.1">
    <property type="nucleotide sequence ID" value="NZ_JAANYN010000020.1"/>
</dbReference>
<name>A0ABX0HDF4_9BACT</name>
<organism evidence="2 3">
    <name type="scientific">Cyclobacterium plantarum</name>
    <dbReference type="NCBI Taxonomy" id="2716263"/>
    <lineage>
        <taxon>Bacteria</taxon>
        <taxon>Pseudomonadati</taxon>
        <taxon>Bacteroidota</taxon>
        <taxon>Cytophagia</taxon>
        <taxon>Cytophagales</taxon>
        <taxon>Cyclobacteriaceae</taxon>
        <taxon>Cyclobacterium</taxon>
    </lineage>
</organism>
<evidence type="ECO:0000313" key="3">
    <source>
        <dbReference type="Proteomes" id="UP000649799"/>
    </source>
</evidence>
<feature type="transmembrane region" description="Helical" evidence="1">
    <location>
        <begin position="140"/>
        <end position="160"/>
    </location>
</feature>
<keyword evidence="1" id="KW-0472">Membrane</keyword>
<evidence type="ECO:0000256" key="1">
    <source>
        <dbReference type="SAM" id="Phobius"/>
    </source>
</evidence>
<feature type="transmembrane region" description="Helical" evidence="1">
    <location>
        <begin position="200"/>
        <end position="226"/>
    </location>
</feature>
<comment type="caution">
    <text evidence="2">The sequence shown here is derived from an EMBL/GenBank/DDBJ whole genome shotgun (WGS) entry which is preliminary data.</text>
</comment>
<feature type="transmembrane region" description="Helical" evidence="1">
    <location>
        <begin position="376"/>
        <end position="397"/>
    </location>
</feature>
<keyword evidence="1" id="KW-0812">Transmembrane</keyword>
<feature type="transmembrane region" description="Helical" evidence="1">
    <location>
        <begin position="84"/>
        <end position="104"/>
    </location>
</feature>